<dbReference type="Proteomes" id="UP000823619">
    <property type="component" value="Unassembled WGS sequence"/>
</dbReference>
<organism evidence="1 2">
    <name type="scientific">Candidatus Cryptobacteroides merdavium</name>
    <dbReference type="NCBI Taxonomy" id="2840769"/>
    <lineage>
        <taxon>Bacteria</taxon>
        <taxon>Pseudomonadati</taxon>
        <taxon>Bacteroidota</taxon>
        <taxon>Bacteroidia</taxon>
        <taxon>Bacteroidales</taxon>
        <taxon>Candidatus Cryptobacteroides</taxon>
    </lineage>
</organism>
<dbReference type="AlphaFoldDB" id="A0A9D9EFN2"/>
<reference evidence="1" key="1">
    <citation type="submission" date="2020-10" db="EMBL/GenBank/DDBJ databases">
        <authorList>
            <person name="Gilroy R."/>
        </authorList>
    </citation>
    <scope>NUCLEOTIDE SEQUENCE</scope>
    <source>
        <strain evidence="1">D5-748</strain>
    </source>
</reference>
<comment type="caution">
    <text evidence="1">The sequence shown here is derived from an EMBL/GenBank/DDBJ whole genome shotgun (WGS) entry which is preliminary data.</text>
</comment>
<dbReference type="EMBL" id="JADIMO010000128">
    <property type="protein sequence ID" value="MBO8445990.1"/>
    <property type="molecule type" value="Genomic_DNA"/>
</dbReference>
<proteinExistence type="predicted"/>
<gene>
    <name evidence="1" type="ORF">IAC23_09940</name>
</gene>
<dbReference type="CDD" id="cd10032">
    <property type="entry name" value="UDG-F6_HDG"/>
    <property type="match status" value="1"/>
</dbReference>
<protein>
    <submittedName>
        <fullName evidence="1">Uracil-DNA glycosylase family protein</fullName>
    </submittedName>
</protein>
<accession>A0A9D9EFN2</accession>
<reference evidence="1" key="2">
    <citation type="journal article" date="2021" name="PeerJ">
        <title>Extensive microbial diversity within the chicken gut microbiome revealed by metagenomics and culture.</title>
        <authorList>
            <person name="Gilroy R."/>
            <person name="Ravi A."/>
            <person name="Getino M."/>
            <person name="Pursley I."/>
            <person name="Horton D.L."/>
            <person name="Alikhan N.F."/>
            <person name="Baker D."/>
            <person name="Gharbi K."/>
            <person name="Hall N."/>
            <person name="Watson M."/>
            <person name="Adriaenssens E.M."/>
            <person name="Foster-Nyarko E."/>
            <person name="Jarju S."/>
            <person name="Secka A."/>
            <person name="Antonio M."/>
            <person name="Oren A."/>
            <person name="Chaudhuri R.R."/>
            <person name="La Ragione R."/>
            <person name="Hildebrand F."/>
            <person name="Pallen M.J."/>
        </authorList>
    </citation>
    <scope>NUCLEOTIDE SEQUENCE</scope>
    <source>
        <strain evidence="1">D5-748</strain>
    </source>
</reference>
<name>A0A9D9EFN2_9BACT</name>
<dbReference type="SUPFAM" id="SSF52141">
    <property type="entry name" value="Uracil-DNA glycosylase-like"/>
    <property type="match status" value="1"/>
</dbReference>
<dbReference type="InterPro" id="IPR036895">
    <property type="entry name" value="Uracil-DNA_glycosylase-like_sf"/>
</dbReference>
<sequence length="217" mass="24191">MNPTEIPAGNTGTELHPLAPFLPSGARILMLGSFPPKHERWSMEFFYPNFNNDMWRIMGLIFFGDRRHFEISGQKRFDREKIMQFCMEKGIALYDSASEVRRLKDNASDKFLEIVTPTDISALLTALPECRAIVTTGEKATEAVAAHFGCPMPPTGGHTGVSFAPSGQDNITFPGNAVSDTRHITFYRMPSSSRAYPLSLEKKAEAYGKMFMSEGII</sequence>
<dbReference type="Gene3D" id="3.40.470.10">
    <property type="entry name" value="Uracil-DNA glycosylase-like domain"/>
    <property type="match status" value="1"/>
</dbReference>
<evidence type="ECO:0000313" key="2">
    <source>
        <dbReference type="Proteomes" id="UP000823619"/>
    </source>
</evidence>
<evidence type="ECO:0000313" key="1">
    <source>
        <dbReference type="EMBL" id="MBO8445990.1"/>
    </source>
</evidence>